<dbReference type="PANTHER" id="PTHR43163">
    <property type="entry name" value="DIPEPTIDE TRANSPORT SYSTEM PERMEASE PROTEIN DPPB-RELATED"/>
    <property type="match status" value="1"/>
</dbReference>
<evidence type="ECO:0000256" key="3">
    <source>
        <dbReference type="ARBA" id="ARBA00022475"/>
    </source>
</evidence>
<comment type="caution">
    <text evidence="9">The sequence shown here is derived from an EMBL/GenBank/DDBJ whole genome shotgun (WGS) entry which is preliminary data.</text>
</comment>
<comment type="similarity">
    <text evidence="7">Belongs to the binding-protein-dependent transport system permease family.</text>
</comment>
<protein>
    <submittedName>
        <fullName evidence="9">ABC transporter permease</fullName>
    </submittedName>
</protein>
<feature type="transmembrane region" description="Helical" evidence="7">
    <location>
        <begin position="177"/>
        <end position="196"/>
    </location>
</feature>
<sequence>MIRYLSRRVGLSVVVLWLLSVLAFAMVRLIPGDPALAFANTGSSVESIAAIRKNLGLDRPLFTQYIDWIHAFVQGNFGTSLTQPVQIMPEIQQRYPLSFQLAIMALIIALLIGVPSGIVAARRPGSWVDTVVQSSSFLLLSFAPFIIGALLVLVNSLTVHWQISGYVPLTEDPVRSVLLLLAPAVSLAIPVAANLCRYTRVSMIAELEQPYIRTARSKGASEMRRIFRHAVRNALIPVVTIVGLDLGALIGGTIVVETVFSLPGMGSLLVGALNTSDYPTIQACVIVIGATYVVINLAIDLLYPIVDPRVRVSS</sequence>
<dbReference type="RefSeq" id="WP_146317343.1">
    <property type="nucleotide sequence ID" value="NZ_VCQV01000019.1"/>
</dbReference>
<evidence type="ECO:0000256" key="6">
    <source>
        <dbReference type="ARBA" id="ARBA00023136"/>
    </source>
</evidence>
<evidence type="ECO:0000313" key="9">
    <source>
        <dbReference type="EMBL" id="TWP35418.1"/>
    </source>
</evidence>
<dbReference type="Pfam" id="PF19300">
    <property type="entry name" value="BPD_transp_1_N"/>
    <property type="match status" value="1"/>
</dbReference>
<keyword evidence="4 7" id="KW-0812">Transmembrane</keyword>
<evidence type="ECO:0000256" key="5">
    <source>
        <dbReference type="ARBA" id="ARBA00022989"/>
    </source>
</evidence>
<feature type="transmembrane region" description="Helical" evidence="7">
    <location>
        <begin position="234"/>
        <end position="260"/>
    </location>
</feature>
<comment type="subcellular location">
    <subcellularLocation>
        <location evidence="1 7">Cell membrane</location>
        <topology evidence="1 7">Multi-pass membrane protein</topology>
    </subcellularLocation>
</comment>
<evidence type="ECO:0000256" key="2">
    <source>
        <dbReference type="ARBA" id="ARBA00022448"/>
    </source>
</evidence>
<dbReference type="SUPFAM" id="SSF161098">
    <property type="entry name" value="MetI-like"/>
    <property type="match status" value="1"/>
</dbReference>
<keyword evidence="2 7" id="KW-0813">Transport</keyword>
<evidence type="ECO:0000256" key="7">
    <source>
        <dbReference type="RuleBase" id="RU363032"/>
    </source>
</evidence>
<dbReference type="PANTHER" id="PTHR43163:SF6">
    <property type="entry name" value="DIPEPTIDE TRANSPORT SYSTEM PERMEASE PROTEIN DPPB-RELATED"/>
    <property type="match status" value="1"/>
</dbReference>
<organism evidence="9 10">
    <name type="scientific">Leekyejoonella antrihumi</name>
    <dbReference type="NCBI Taxonomy" id="1660198"/>
    <lineage>
        <taxon>Bacteria</taxon>
        <taxon>Bacillati</taxon>
        <taxon>Actinomycetota</taxon>
        <taxon>Actinomycetes</taxon>
        <taxon>Micrococcales</taxon>
        <taxon>Dermacoccaceae</taxon>
        <taxon>Leekyejoonella</taxon>
    </lineage>
</organism>
<feature type="domain" description="ABC transmembrane type-1" evidence="8">
    <location>
        <begin position="95"/>
        <end position="303"/>
    </location>
</feature>
<evidence type="ECO:0000313" key="10">
    <source>
        <dbReference type="Proteomes" id="UP000320244"/>
    </source>
</evidence>
<dbReference type="PROSITE" id="PS50928">
    <property type="entry name" value="ABC_TM1"/>
    <property type="match status" value="1"/>
</dbReference>
<dbReference type="GO" id="GO:0055085">
    <property type="term" value="P:transmembrane transport"/>
    <property type="evidence" value="ECO:0007669"/>
    <property type="project" value="InterPro"/>
</dbReference>
<reference evidence="9 10" key="2">
    <citation type="submission" date="2019-08" db="EMBL/GenBank/DDBJ databases">
        <title>Jejuicoccus antrihumi gen. nov., sp. nov., a new member of the family Dermacoccaceae isolated from a cave.</title>
        <authorList>
            <person name="Schumann P."/>
            <person name="Kim I.S."/>
        </authorList>
    </citation>
    <scope>NUCLEOTIDE SEQUENCE [LARGE SCALE GENOMIC DNA]</scope>
    <source>
        <strain evidence="9 10">C5-26</strain>
    </source>
</reference>
<dbReference type="InterPro" id="IPR000515">
    <property type="entry name" value="MetI-like"/>
</dbReference>
<evidence type="ECO:0000256" key="1">
    <source>
        <dbReference type="ARBA" id="ARBA00004651"/>
    </source>
</evidence>
<name>A0A563DYT1_9MICO</name>
<dbReference type="AlphaFoldDB" id="A0A563DYT1"/>
<evidence type="ECO:0000259" key="8">
    <source>
        <dbReference type="PROSITE" id="PS50928"/>
    </source>
</evidence>
<keyword evidence="5 7" id="KW-1133">Transmembrane helix</keyword>
<dbReference type="CDD" id="cd06261">
    <property type="entry name" value="TM_PBP2"/>
    <property type="match status" value="1"/>
</dbReference>
<dbReference type="OrthoDB" id="5169641at2"/>
<dbReference type="InterPro" id="IPR035906">
    <property type="entry name" value="MetI-like_sf"/>
</dbReference>
<dbReference type="EMBL" id="VCQV01000019">
    <property type="protein sequence ID" value="TWP35418.1"/>
    <property type="molecule type" value="Genomic_DNA"/>
</dbReference>
<proteinExistence type="inferred from homology"/>
<dbReference type="Gene3D" id="1.10.3720.10">
    <property type="entry name" value="MetI-like"/>
    <property type="match status" value="1"/>
</dbReference>
<accession>A0A563DYT1</accession>
<dbReference type="Proteomes" id="UP000320244">
    <property type="component" value="Unassembled WGS sequence"/>
</dbReference>
<feature type="transmembrane region" description="Helical" evidence="7">
    <location>
        <begin position="9"/>
        <end position="30"/>
    </location>
</feature>
<keyword evidence="6 7" id="KW-0472">Membrane</keyword>
<dbReference type="InterPro" id="IPR045621">
    <property type="entry name" value="BPD_transp_1_N"/>
</dbReference>
<dbReference type="Pfam" id="PF00528">
    <property type="entry name" value="BPD_transp_1"/>
    <property type="match status" value="1"/>
</dbReference>
<dbReference type="GO" id="GO:0005886">
    <property type="term" value="C:plasma membrane"/>
    <property type="evidence" value="ECO:0007669"/>
    <property type="project" value="UniProtKB-SubCell"/>
</dbReference>
<keyword evidence="3" id="KW-1003">Cell membrane</keyword>
<feature type="transmembrane region" description="Helical" evidence="7">
    <location>
        <begin position="97"/>
        <end position="121"/>
    </location>
</feature>
<keyword evidence="10" id="KW-1185">Reference proteome</keyword>
<evidence type="ECO:0000256" key="4">
    <source>
        <dbReference type="ARBA" id="ARBA00022692"/>
    </source>
</evidence>
<gene>
    <name evidence="9" type="ORF">FGL98_13655</name>
</gene>
<feature type="transmembrane region" description="Helical" evidence="7">
    <location>
        <begin position="280"/>
        <end position="303"/>
    </location>
</feature>
<feature type="transmembrane region" description="Helical" evidence="7">
    <location>
        <begin position="137"/>
        <end position="157"/>
    </location>
</feature>
<reference evidence="9 10" key="1">
    <citation type="submission" date="2019-05" db="EMBL/GenBank/DDBJ databases">
        <authorList>
            <person name="Lee S.D."/>
        </authorList>
    </citation>
    <scope>NUCLEOTIDE SEQUENCE [LARGE SCALE GENOMIC DNA]</scope>
    <source>
        <strain evidence="9 10">C5-26</strain>
    </source>
</reference>